<feature type="active site" description="Charge relay system" evidence="6">
    <location>
        <position position="322"/>
    </location>
</feature>
<evidence type="ECO:0000313" key="10">
    <source>
        <dbReference type="EMBL" id="TEB06806.1"/>
    </source>
</evidence>
<dbReference type="Pfam" id="PF25023">
    <property type="entry name" value="TEN_YD-shell"/>
    <property type="match status" value="1"/>
</dbReference>
<feature type="active site" description="Charge relay system" evidence="6">
    <location>
        <position position="265"/>
    </location>
</feature>
<keyword evidence="3" id="KW-0677">Repeat</keyword>
<dbReference type="GO" id="GO:0006508">
    <property type="term" value="P:proteolysis"/>
    <property type="evidence" value="ECO:0007669"/>
    <property type="project" value="UniProtKB-KW"/>
</dbReference>
<dbReference type="InterPro" id="IPR056823">
    <property type="entry name" value="TEN-like_YD-shell"/>
</dbReference>
<feature type="domain" description="Fervidolysin-like N-terminal prodomain" evidence="8">
    <location>
        <begin position="125"/>
        <end position="206"/>
    </location>
</feature>
<dbReference type="SUPFAM" id="SSF52743">
    <property type="entry name" value="Subtilisin-like"/>
    <property type="match status" value="1"/>
</dbReference>
<evidence type="ECO:0000313" key="11">
    <source>
        <dbReference type="Proteomes" id="UP000298324"/>
    </source>
</evidence>
<dbReference type="RefSeq" id="WP_190238937.1">
    <property type="nucleotide sequence ID" value="NZ_QFGA01000001.1"/>
</dbReference>
<proteinExistence type="inferred from homology"/>
<evidence type="ECO:0000256" key="1">
    <source>
        <dbReference type="ARBA" id="ARBA00011073"/>
    </source>
</evidence>
<dbReference type="Pfam" id="PF00082">
    <property type="entry name" value="Peptidase_S8"/>
    <property type="match status" value="1"/>
</dbReference>
<reference evidence="10 11" key="1">
    <citation type="journal article" date="2018" name="Environ. Microbiol.">
        <title>Novel energy conservation strategies and behaviour of Pelotomaculum schinkii driving syntrophic propionate catabolism.</title>
        <authorList>
            <person name="Hidalgo-Ahumada C.A.P."/>
            <person name="Nobu M.K."/>
            <person name="Narihiro T."/>
            <person name="Tamaki H."/>
            <person name="Liu W.T."/>
            <person name="Kamagata Y."/>
            <person name="Stams A.J.M."/>
            <person name="Imachi H."/>
            <person name="Sousa D.Z."/>
        </authorList>
    </citation>
    <scope>NUCLEOTIDE SEQUENCE [LARGE SCALE GENOMIC DNA]</scope>
    <source>
        <strain evidence="10 11">HH</strain>
    </source>
</reference>
<keyword evidence="4 6" id="KW-0378">Hydrolase</keyword>
<feature type="domain" description="Teneurin-like YD-shell" evidence="9">
    <location>
        <begin position="2180"/>
        <end position="2430"/>
    </location>
</feature>
<accession>A0A4Y7RDA3</accession>
<evidence type="ECO:0000259" key="8">
    <source>
        <dbReference type="Pfam" id="PF22148"/>
    </source>
</evidence>
<evidence type="ECO:0000256" key="3">
    <source>
        <dbReference type="ARBA" id="ARBA00022737"/>
    </source>
</evidence>
<evidence type="ECO:0000256" key="4">
    <source>
        <dbReference type="ARBA" id="ARBA00022801"/>
    </source>
</evidence>
<dbReference type="Gene3D" id="3.40.50.200">
    <property type="entry name" value="Peptidase S8/S53 domain"/>
    <property type="match status" value="1"/>
</dbReference>
<dbReference type="PROSITE" id="PS51892">
    <property type="entry name" value="SUBTILASE"/>
    <property type="match status" value="1"/>
</dbReference>
<evidence type="ECO:0000256" key="2">
    <source>
        <dbReference type="ARBA" id="ARBA00022670"/>
    </source>
</evidence>
<organism evidence="10 11">
    <name type="scientific">Pelotomaculum schinkii</name>
    <dbReference type="NCBI Taxonomy" id="78350"/>
    <lineage>
        <taxon>Bacteria</taxon>
        <taxon>Bacillati</taxon>
        <taxon>Bacillota</taxon>
        <taxon>Clostridia</taxon>
        <taxon>Eubacteriales</taxon>
        <taxon>Desulfotomaculaceae</taxon>
        <taxon>Pelotomaculum</taxon>
    </lineage>
</organism>
<keyword evidence="5 6" id="KW-0720">Serine protease</keyword>
<dbReference type="PANTHER" id="PTHR43399:SF4">
    <property type="entry name" value="CELL WALL-ASSOCIATED PROTEASE"/>
    <property type="match status" value="1"/>
</dbReference>
<comment type="caution">
    <text evidence="10">The sequence shown here is derived from an EMBL/GenBank/DDBJ whole genome shotgun (WGS) entry which is preliminary data.</text>
</comment>
<dbReference type="EC" id="3.1.-.-" evidence="10"/>
<dbReference type="InterPro" id="IPR054399">
    <property type="entry name" value="Fervidolysin-like_N_prodom"/>
</dbReference>
<dbReference type="InterPro" id="IPR000209">
    <property type="entry name" value="Peptidase_S8/S53_dom"/>
</dbReference>
<dbReference type="InterPro" id="IPR031325">
    <property type="entry name" value="RHS_repeat"/>
</dbReference>
<feature type="active site" description="Charge relay system" evidence="6">
    <location>
        <position position="473"/>
    </location>
</feature>
<gene>
    <name evidence="10" type="primary">wapA_1</name>
    <name evidence="10" type="ORF">Psch_00338</name>
</gene>
<dbReference type="Gene3D" id="2.180.10.10">
    <property type="entry name" value="RHS repeat-associated core"/>
    <property type="match status" value="3"/>
</dbReference>
<dbReference type="GO" id="GO:0004252">
    <property type="term" value="F:serine-type endopeptidase activity"/>
    <property type="evidence" value="ECO:0007669"/>
    <property type="project" value="UniProtKB-UniRule"/>
</dbReference>
<evidence type="ECO:0000256" key="6">
    <source>
        <dbReference type="PROSITE-ProRule" id="PRU01240"/>
    </source>
</evidence>
<evidence type="ECO:0000259" key="7">
    <source>
        <dbReference type="Pfam" id="PF00082"/>
    </source>
</evidence>
<dbReference type="Pfam" id="PF05593">
    <property type="entry name" value="RHS_repeat"/>
    <property type="match status" value="1"/>
</dbReference>
<dbReference type="Proteomes" id="UP000298324">
    <property type="component" value="Unassembled WGS sequence"/>
</dbReference>
<dbReference type="NCBIfam" id="TIGR03696">
    <property type="entry name" value="Rhs_assc_core"/>
    <property type="match status" value="1"/>
</dbReference>
<protein>
    <submittedName>
        <fullName evidence="10">tRNA3(Ser)-specific nuclease WapA</fullName>
        <ecNumber evidence="10">3.1.-.-</ecNumber>
    </submittedName>
</protein>
<dbReference type="InterPro" id="IPR022385">
    <property type="entry name" value="Rhs_assc_core"/>
</dbReference>
<keyword evidence="11" id="KW-1185">Reference proteome</keyword>
<sequence>MKNKRKWIKEGIKKSIVTLLALIILFSSIPYQVAYTQDIEETFPDSNKEILVNFPSESGKEQLTEAQIPNNSKETLLNYESENKKELSTGNMSSNANKDVLVNINENINKVTEENDNSTKYIGETIKNREKASFKSNEILVKYKNENTKEALKNNAKKNLNLNKLTTKKQFVKLQIDLLEIDKDSSIDSVIAELQKDPDIEYAQPNYTVSVLDSVYLDSNQDLLSLYEIGQVVEGQECIPGTAIDVLSAWKLTKGSPGMLVAVLDTGIDINHQELVNNIFANQAEIPGDGIDNDYNGYIDDVKGWDFANHDNSIYDTADEFHGTHISGIIAATENGSGVCGVAPGVKILPIKFINGSIGYTSDAIEAIEYAESMGARIINCSWGGSENNTALKDAIAQSNMVFVCAAGNDDSANPVYPAAFDLPNVISVGAVNQSGQKASFSNYGAYVDLAAPGVSIISTTPQDNYGYMGGTSMAAGFVSGAAALLLSYQTDLDAGQAVNRLKTCASPNETIKQFTSTGGIVNASAALTSTNVIGDIDNKNNAVNPDEVHSIIASYSSINQVTATQKEKILDFYHITEQQIIEAEQTGYSLTDSINIAKAATEYQFTINEVIIVLQKYGNILDAEAELSNFKHFSERYVVPVTKYGELKSYFLAGYTSNEIRSAYVASLVSNLSIANLLKIQNEDPLQTIINSLNMGLSQVQIDILNELFAEYDVNKRNLLIYMQQDNISAEQIKSLFEQLEQDILTQYINATGQTVNPYGTGENDQINYDKYFNAPYVSNIKDSENIELNTGALKLQNTELSLKGRNGLDLNITSQYDSSKANLYNVGYSTSVSFSYQVYVQEVRYIRYTDWSTSSETTSRPFCVGNFGSYSEASLCAYGYKFTLPESTGYIYDFITSSRYFNKTTSYQITYTGYYNGYFWSEYQSSYYSPPNSQFIYEDGYFGSIPLSYTQKTYDTGKMYSWDGKSYTQTVTYNANYRGELRKTTYERIGEGFKKYNAYVETSLPDIRFVNVTNSDTYNELHNNLGSGWSLGFPSVEIDMDNKYLHLSNGDAYKINITSATGDSNLEKYPLNDIIFDNDSGSYSNGVSTSSYVLTRKDGIKEYFSSDGRLLGIKDRFNNVIKFEHTSINGEMVINKITDTVGRIVNISYQDISSTSKKVVITAPDSSTIQFILESIPACHGEYKLVKKIDRLGRETTFNYNINSANFTFYKYSGEKVNKYANITEIHYPTGAYSKYTYEKARGVLGNHGSLEYYRIKTREDIENGKSYNNQTYSYINNFTGYPTCTDSNSLPTNFTYRVDVTDAYLTKTSHTFNSKHLEIRAESKANGTMLKTSIDVTYDANKLPVKGVSRVYNTNGQYMEKVENYSYDTNKYGDLLGFWDVQNSRNADNSPANDEHKTTYTYDPSYHLVTSKTYKKDAATTIQEVMTPYSNKKSIEWHKIYVNGLLKKQTRYIYDVYGNVIEEQKYLDNWTDYVSDKSSYDDNNPARHGQFNGLYLTRKWVEGVKNADGNLVDAKLGNSAGVIDEISKYDLMGNLLEKHDGVGNATSYQYDIVGRLLKETNCDGTFKSLSYNDAENSVVFTNEKGDSLKRDYDGFGNLIYEQDTSSGEMLKQFEYDQKFKLAKETGPNNKNTTSYSYNDEGKLLRKEVKDNSGALLAAESYIYENAFAAAKYNKITKNVQGDTNSPSQITTTYENKYGFTEKQGKMHDGKEYLDTFKYDYLGHKIEEKSARAYAESWTEPYTKKYQYDYAGNVVQEYNIKGDYITTAYDSLGRKIKVTDIKGNKSSTPYSTTYVYDNLGRLIKENIPFEDVNGTKYYTIKKHYYDRNKNITRESATINKPGGTEAYSRIDYQYNNLNRLVMVTTFNGATPVNYTQFYYDAAGNKIRMYTGLASPLTISGLDTVTANGDSDYSITKYSYDRFGNLTDMTDPAGQHETYRYDLSGNMIGQTDRNENIITISYDGLNRVLNKSVTTPDGLGNKSYSNTYTLTGSLLTTTGDKVNTTYAYDDLGRTKTETRTDGVTKTYTYDAGNNRTSVIIKKGGNQIQNTGYTYDKINRLYQVKDNGQVRATYAYDDNGNRQTLTYNNGNITEYHYNLANKIKTLTNKNGASILSQYTYNYYLDGNQADKTETVTNQSTEYLYDGLGRLQTETEKENGNVTSAVNYTYDDYNSRASMTKDGVTTSYNYDSNNRLVTEIKVTGDVTETTRYGYDNNGNQLYKTSETVKPATAGEAESISVSVSGVSGDGSVSFNEYDGFNQLVKVTSGDMTSTYEYNGAGLRNSKAVNGTVTTHIWDGNQIALELNGAGAVTNKYLLGINLISVQDGTGTTSYYLYNAHGDVVQLTNSSGAVTKTYTYDAFGNEKNPDPNDPNAFRYCGEYFDKETGTYYLRGRYYNPAIGRFISADSYLGKDNDPLSLNLYTYCANDPVNYNDPSGHFVFNALAAGIGAAIGGIFNTAFSVIGDLWTGDLQWNNWNSWQSHGREYGGAFITGAIGGAAAGLTGGLSLLAGVGINAGAWGIGSIAGGYVATGAFSWGQAGWSALGGGIGYGIGRYAGDYLGSALSRGYSSITSNSLSDTFNAGWIYKPSYNINLQQFANNEIRNFPNINGFNTFNNFKKAFGPAGDNLVWHHIVEQSQITKSGFSPTRIHNIENIIAVDRATHAKISGYYNSIDSFTNGMRIRNWLAGQSFEEQYKFGLDVLRRYGICP</sequence>
<dbReference type="CDD" id="cd07473">
    <property type="entry name" value="Peptidases_S8_Subtilisin_like"/>
    <property type="match status" value="1"/>
</dbReference>
<dbReference type="PRINTS" id="PR00723">
    <property type="entry name" value="SUBTILISIN"/>
</dbReference>
<dbReference type="InterPro" id="IPR006530">
    <property type="entry name" value="YD"/>
</dbReference>
<dbReference type="NCBIfam" id="TIGR01643">
    <property type="entry name" value="YD_repeat_2x"/>
    <property type="match status" value="2"/>
</dbReference>
<dbReference type="InterPro" id="IPR034204">
    <property type="entry name" value="PfSUB1-like_cat_dom"/>
</dbReference>
<evidence type="ECO:0000256" key="5">
    <source>
        <dbReference type="ARBA" id="ARBA00022825"/>
    </source>
</evidence>
<dbReference type="InterPro" id="IPR015500">
    <property type="entry name" value="Peptidase_S8_subtilisin-rel"/>
</dbReference>
<dbReference type="PROSITE" id="PS00137">
    <property type="entry name" value="SUBTILASE_HIS"/>
    <property type="match status" value="1"/>
</dbReference>
<dbReference type="InterPro" id="IPR036852">
    <property type="entry name" value="Peptidase_S8/S53_dom_sf"/>
</dbReference>
<dbReference type="PROSITE" id="PS00136">
    <property type="entry name" value="SUBTILASE_ASP"/>
    <property type="match status" value="1"/>
</dbReference>
<name>A0A4Y7RDA3_9FIRM</name>
<comment type="similarity">
    <text evidence="1 6">Belongs to the peptidase S8 family.</text>
</comment>
<dbReference type="EMBL" id="QFGA01000001">
    <property type="protein sequence ID" value="TEB06806.1"/>
    <property type="molecule type" value="Genomic_DNA"/>
</dbReference>
<dbReference type="PANTHER" id="PTHR43399">
    <property type="entry name" value="SUBTILISIN-RELATED"/>
    <property type="match status" value="1"/>
</dbReference>
<dbReference type="Pfam" id="PF22148">
    <property type="entry name" value="Fervidolysin_NPro-like"/>
    <property type="match status" value="1"/>
</dbReference>
<keyword evidence="2 6" id="KW-0645">Protease</keyword>
<dbReference type="InterPro" id="IPR023827">
    <property type="entry name" value="Peptidase_S8_Asp-AS"/>
</dbReference>
<evidence type="ECO:0000259" key="9">
    <source>
        <dbReference type="Pfam" id="PF25023"/>
    </source>
</evidence>
<dbReference type="InterPro" id="IPR051048">
    <property type="entry name" value="Peptidase_S8/S53_subtilisin"/>
</dbReference>
<dbReference type="InterPro" id="IPR022398">
    <property type="entry name" value="Peptidase_S8_His-AS"/>
</dbReference>
<feature type="domain" description="Peptidase S8/S53" evidence="7">
    <location>
        <begin position="258"/>
        <end position="499"/>
    </location>
</feature>